<gene>
    <name evidence="2" type="ORF">HJG63_010702</name>
</gene>
<dbReference type="Gene3D" id="3.30.70.1820">
    <property type="entry name" value="L1 transposable element, RRM domain"/>
    <property type="match status" value="1"/>
</dbReference>
<feature type="compositionally biased region" description="Basic residues" evidence="1">
    <location>
        <begin position="118"/>
        <end position="127"/>
    </location>
</feature>
<dbReference type="PANTHER" id="PTHR11505">
    <property type="entry name" value="L1 TRANSPOSABLE ELEMENT-RELATED"/>
    <property type="match status" value="1"/>
</dbReference>
<reference evidence="2 3" key="1">
    <citation type="journal article" date="2020" name="Nature">
        <title>Six reference-quality genomes reveal evolution of bat adaptations.</title>
        <authorList>
            <person name="Jebb D."/>
            <person name="Huang Z."/>
            <person name="Pippel M."/>
            <person name="Hughes G.M."/>
            <person name="Lavrichenko K."/>
            <person name="Devanna P."/>
            <person name="Winkler S."/>
            <person name="Jermiin L.S."/>
            <person name="Skirmuntt E.C."/>
            <person name="Katzourakis A."/>
            <person name="Burkitt-Gray L."/>
            <person name="Ray D.A."/>
            <person name="Sullivan K.A.M."/>
            <person name="Roscito J.G."/>
            <person name="Kirilenko B.M."/>
            <person name="Davalos L.M."/>
            <person name="Corthals A.P."/>
            <person name="Power M.L."/>
            <person name="Jones G."/>
            <person name="Ransome R.D."/>
            <person name="Dechmann D.K.N."/>
            <person name="Locatelli A.G."/>
            <person name="Puechmaille S.J."/>
            <person name="Fedrigo O."/>
            <person name="Jarvis E.D."/>
            <person name="Hiller M."/>
            <person name="Vernes S.C."/>
            <person name="Myers E.W."/>
            <person name="Teeling E.C."/>
        </authorList>
    </citation>
    <scope>NUCLEOTIDE SEQUENCE [LARGE SCALE GENOMIC DNA]</scope>
    <source>
        <strain evidence="2">MRouAeg1</strain>
        <tissue evidence="2">Muscle</tissue>
    </source>
</reference>
<dbReference type="AlphaFoldDB" id="A0A7J8ILL3"/>
<name>A0A7J8ILL3_ROUAE</name>
<dbReference type="EMBL" id="JACASE010000003">
    <property type="protein sequence ID" value="KAF6485546.1"/>
    <property type="molecule type" value="Genomic_DNA"/>
</dbReference>
<feature type="compositionally biased region" description="Basic and acidic residues" evidence="1">
    <location>
        <begin position="23"/>
        <end position="46"/>
    </location>
</feature>
<evidence type="ECO:0000313" key="2">
    <source>
        <dbReference type="EMBL" id="KAF6485546.1"/>
    </source>
</evidence>
<keyword evidence="3" id="KW-1185">Reference proteome</keyword>
<proteinExistence type="predicted"/>
<feature type="region of interest" description="Disordered" evidence="1">
    <location>
        <begin position="23"/>
        <end position="48"/>
    </location>
</feature>
<evidence type="ECO:0000256" key="1">
    <source>
        <dbReference type="SAM" id="MobiDB-lite"/>
    </source>
</evidence>
<dbReference type="InterPro" id="IPR004244">
    <property type="entry name" value="Transposase_22"/>
</dbReference>
<comment type="caution">
    <text evidence="2">The sequence shown here is derived from an EMBL/GenBank/DDBJ whole genome shotgun (WGS) entry which is preliminary data.</text>
</comment>
<protein>
    <submittedName>
        <fullName evidence="2">Uncharacterized protein</fullName>
    </submittedName>
</protein>
<dbReference type="Proteomes" id="UP000593571">
    <property type="component" value="Unassembled WGS sequence"/>
</dbReference>
<accession>A0A7J8ILL3</accession>
<sequence length="127" mass="14951">MKNTLFEVRSMLNGINKVNREEDHMTYTEDEKTKDTQSEWQGKKNSQDYNNSLRSLWDTIIGKNIHVNGVPERKQYVEELYEEIMMENVPNLLKEIDIKPQEAQTVPQTRNPKEVHTKTHHNLNAKG</sequence>
<evidence type="ECO:0000313" key="3">
    <source>
        <dbReference type="Proteomes" id="UP000593571"/>
    </source>
</evidence>
<organism evidence="2 3">
    <name type="scientific">Rousettus aegyptiacus</name>
    <name type="common">Egyptian fruit bat</name>
    <name type="synonym">Pteropus aegyptiacus</name>
    <dbReference type="NCBI Taxonomy" id="9407"/>
    <lineage>
        <taxon>Eukaryota</taxon>
        <taxon>Metazoa</taxon>
        <taxon>Chordata</taxon>
        <taxon>Craniata</taxon>
        <taxon>Vertebrata</taxon>
        <taxon>Euteleostomi</taxon>
        <taxon>Mammalia</taxon>
        <taxon>Eutheria</taxon>
        <taxon>Laurasiatheria</taxon>
        <taxon>Chiroptera</taxon>
        <taxon>Yinpterochiroptera</taxon>
        <taxon>Pteropodoidea</taxon>
        <taxon>Pteropodidae</taxon>
        <taxon>Rousettinae</taxon>
        <taxon>Rousettus</taxon>
    </lineage>
</organism>
<feature type="region of interest" description="Disordered" evidence="1">
    <location>
        <begin position="102"/>
        <end position="127"/>
    </location>
</feature>